<reference evidence="2" key="1">
    <citation type="submission" date="2022-11" db="EMBL/GenBank/DDBJ databases">
        <authorList>
            <person name="Graham C."/>
            <person name="Newman J.D."/>
        </authorList>
    </citation>
    <scope>NUCLEOTIDE SEQUENCE</scope>
    <source>
        <strain evidence="2">DSM 19486</strain>
    </source>
</reference>
<dbReference type="Proteomes" id="UP001142592">
    <property type="component" value="Unassembled WGS sequence"/>
</dbReference>
<proteinExistence type="predicted"/>
<protein>
    <submittedName>
        <fullName evidence="2">Phage portal protein</fullName>
    </submittedName>
</protein>
<evidence type="ECO:0000313" key="2">
    <source>
        <dbReference type="EMBL" id="MCX3266563.1"/>
    </source>
</evidence>
<dbReference type="Pfam" id="PF05133">
    <property type="entry name" value="SPP1_portal"/>
    <property type="match status" value="1"/>
</dbReference>
<gene>
    <name evidence="2" type="ORF">OQZ29_17530</name>
</gene>
<dbReference type="RefSeq" id="WP_010602569.1">
    <property type="nucleotide sequence ID" value="NZ_JAPJUH010000005.1"/>
</dbReference>
<comment type="caution">
    <text evidence="2">The sequence shown here is derived from an EMBL/GenBank/DDBJ whole genome shotgun (WGS) entry which is preliminary data.</text>
</comment>
<evidence type="ECO:0000256" key="1">
    <source>
        <dbReference type="SAM" id="MobiDB-lite"/>
    </source>
</evidence>
<accession>A0A9X3IBG4</accession>
<dbReference type="InterPro" id="IPR021145">
    <property type="entry name" value="Portal_protein_SPP1_Gp6-like"/>
</dbReference>
<sequence length="478" mass="53431">MELQEITDLLSEPKKLVEAITALAPEIPEDALNLEPELHKVVTDKQYRADRKVDVPTGEKDERGEEKYRTETKPVHRIPSATQKLIIDWSVDLALSAGVGIDCTPRKGNATDPIMRAMVEKTLEDNKFDYLAMEIERLKQRYLTVMVVWFSEEAEEGYWDDIIPGGSSKFRMRCTIMSPEDGDTIIPLRNQYKDMIGAARKYKVKVGDKDVEKMDLYLSDKYLTFVQNDTGWVVEKTTTIPYGKANFILDEQKRTEWADVDAKIERLEEIDSDSADENQISAFPILAAYGEITAAQGGGANTRKTMKLENGAKLEYVEAKGGQESVVNERKNLRTDVFIETATPDLKFEEISGDLPGVTIEMMLLPSTNKAKRKHKGSIGIFHQRNLNFLKSAMAQINVAVKPSVSLVMKPKFTIELPKNKSEIYANVVSLYGAGLVSMKTAIEMIGTVTDVEAEMLAIEAEVAARSADRDTTGLITS</sequence>
<keyword evidence="3" id="KW-1185">Reference proteome</keyword>
<evidence type="ECO:0000313" key="3">
    <source>
        <dbReference type="Proteomes" id="UP001142592"/>
    </source>
</evidence>
<organism evidence="2 3">
    <name type="scientific">Pedobacter agri</name>
    <dbReference type="NCBI Taxonomy" id="454586"/>
    <lineage>
        <taxon>Bacteria</taxon>
        <taxon>Pseudomonadati</taxon>
        <taxon>Bacteroidota</taxon>
        <taxon>Sphingobacteriia</taxon>
        <taxon>Sphingobacteriales</taxon>
        <taxon>Sphingobacteriaceae</taxon>
        <taxon>Pedobacter</taxon>
    </lineage>
</organism>
<dbReference type="EMBL" id="JAPJUH010000005">
    <property type="protein sequence ID" value="MCX3266563.1"/>
    <property type="molecule type" value="Genomic_DNA"/>
</dbReference>
<dbReference type="AlphaFoldDB" id="A0A9X3IBG4"/>
<name>A0A9X3IBG4_9SPHI</name>
<feature type="region of interest" description="Disordered" evidence="1">
    <location>
        <begin position="51"/>
        <end position="74"/>
    </location>
</feature>